<dbReference type="NCBIfam" id="TIGR00013">
    <property type="entry name" value="taut"/>
    <property type="match status" value="1"/>
</dbReference>
<dbReference type="Pfam" id="PF01361">
    <property type="entry name" value="Tautomerase"/>
    <property type="match status" value="1"/>
</dbReference>
<evidence type="ECO:0000313" key="6">
    <source>
        <dbReference type="Proteomes" id="UP000789359"/>
    </source>
</evidence>
<evidence type="ECO:0000259" key="4">
    <source>
        <dbReference type="Pfam" id="PF01361"/>
    </source>
</evidence>
<evidence type="ECO:0000256" key="1">
    <source>
        <dbReference type="ARBA" id="ARBA00006723"/>
    </source>
</evidence>
<dbReference type="EMBL" id="CAJHOE010000003">
    <property type="protein sequence ID" value="CAD7288454.1"/>
    <property type="molecule type" value="Genomic_DNA"/>
</dbReference>
<comment type="similarity">
    <text evidence="1 3">Belongs to the 4-oxalocrotonate tautomerase family.</text>
</comment>
<dbReference type="InterPro" id="IPR004370">
    <property type="entry name" value="4-OT-like_dom"/>
</dbReference>
<dbReference type="GO" id="GO:0016853">
    <property type="term" value="F:isomerase activity"/>
    <property type="evidence" value="ECO:0007669"/>
    <property type="project" value="UniProtKB-KW"/>
</dbReference>
<dbReference type="Gene3D" id="3.30.429.10">
    <property type="entry name" value="Macrophage Migration Inhibitory Factor"/>
    <property type="match status" value="1"/>
</dbReference>
<comment type="caution">
    <text evidence="5">The sequence shown here is derived from an EMBL/GenBank/DDBJ whole genome shotgun (WGS) entry which is preliminary data.</text>
</comment>
<dbReference type="SUPFAM" id="SSF55331">
    <property type="entry name" value="Tautomerase/MIF"/>
    <property type="match status" value="1"/>
</dbReference>
<reference evidence="5 6" key="1">
    <citation type="submission" date="2020-11" db="EMBL/GenBank/DDBJ databases">
        <authorList>
            <person name="Peeters C."/>
        </authorList>
    </citation>
    <scope>NUCLEOTIDE SEQUENCE [LARGE SCALE GENOMIC DNA]</scope>
    <source>
        <strain evidence="5 6">LMG 8286</strain>
    </source>
</reference>
<dbReference type="RefSeq" id="WP_230057071.1">
    <property type="nucleotide sequence ID" value="NZ_CAJHOE010000003.1"/>
</dbReference>
<evidence type="ECO:0000256" key="3">
    <source>
        <dbReference type="RuleBase" id="RU362032"/>
    </source>
</evidence>
<sequence length="72" mass="8002">MPYINIRVTKENGEPTQEQKEQLASGVTELFERVLGRSGKNAVVIIDEINPDDYAIGGKSVAKIRTKTLKKD</sequence>
<keyword evidence="6" id="KW-1185">Reference proteome</keyword>
<dbReference type="InterPro" id="IPR018191">
    <property type="entry name" value="4-OT"/>
</dbReference>
<dbReference type="InterPro" id="IPR014347">
    <property type="entry name" value="Tautomerase/MIF_sf"/>
</dbReference>
<evidence type="ECO:0000313" key="5">
    <source>
        <dbReference type="EMBL" id="CAD7288454.1"/>
    </source>
</evidence>
<evidence type="ECO:0000256" key="2">
    <source>
        <dbReference type="ARBA" id="ARBA00023235"/>
    </source>
</evidence>
<name>A0ABM8Q6L7_9BACT</name>
<dbReference type="EC" id="5.3.2.-" evidence="3"/>
<protein>
    <recommendedName>
        <fullName evidence="3">Tautomerase</fullName>
        <ecNumber evidence="3">5.3.2.-</ecNumber>
    </recommendedName>
</protein>
<organism evidence="5 6">
    <name type="scientific">Campylobacter suis</name>
    <dbReference type="NCBI Taxonomy" id="2790657"/>
    <lineage>
        <taxon>Bacteria</taxon>
        <taxon>Pseudomonadati</taxon>
        <taxon>Campylobacterota</taxon>
        <taxon>Epsilonproteobacteria</taxon>
        <taxon>Campylobacterales</taxon>
        <taxon>Campylobacteraceae</taxon>
        <taxon>Campylobacter</taxon>
    </lineage>
</organism>
<proteinExistence type="inferred from homology"/>
<dbReference type="PANTHER" id="PTHR35530">
    <property type="entry name" value="TAUTOMERASE-RELATED"/>
    <property type="match status" value="1"/>
</dbReference>
<dbReference type="Proteomes" id="UP000789359">
    <property type="component" value="Unassembled WGS sequence"/>
</dbReference>
<dbReference type="PANTHER" id="PTHR35530:SF1">
    <property type="entry name" value="2-HYDROXYMUCONATE TAUTOMERASE"/>
    <property type="match status" value="1"/>
</dbReference>
<keyword evidence="2 3" id="KW-0413">Isomerase</keyword>
<feature type="domain" description="4-oxalocrotonate tautomerase-like" evidence="4">
    <location>
        <begin position="2"/>
        <end position="63"/>
    </location>
</feature>
<accession>A0ABM8Q6L7</accession>
<gene>
    <name evidence="5" type="ORF">LMG8286_01315</name>
</gene>